<organism evidence="1 2">
    <name type="scientific">Stegodyphus mimosarum</name>
    <name type="common">African social velvet spider</name>
    <dbReference type="NCBI Taxonomy" id="407821"/>
    <lineage>
        <taxon>Eukaryota</taxon>
        <taxon>Metazoa</taxon>
        <taxon>Ecdysozoa</taxon>
        <taxon>Arthropoda</taxon>
        <taxon>Chelicerata</taxon>
        <taxon>Arachnida</taxon>
        <taxon>Araneae</taxon>
        <taxon>Araneomorphae</taxon>
        <taxon>Entelegynae</taxon>
        <taxon>Eresoidea</taxon>
        <taxon>Eresidae</taxon>
        <taxon>Stegodyphus</taxon>
    </lineage>
</organism>
<evidence type="ECO:0000313" key="1">
    <source>
        <dbReference type="EMBL" id="KFM58529.1"/>
    </source>
</evidence>
<reference evidence="1 2" key="1">
    <citation type="submission" date="2013-11" db="EMBL/GenBank/DDBJ databases">
        <title>Genome sequencing of Stegodyphus mimosarum.</title>
        <authorList>
            <person name="Bechsgaard J."/>
        </authorList>
    </citation>
    <scope>NUCLEOTIDE SEQUENCE [LARGE SCALE GENOMIC DNA]</scope>
</reference>
<accession>A0A087T090</accession>
<dbReference type="Proteomes" id="UP000054359">
    <property type="component" value="Unassembled WGS sequence"/>
</dbReference>
<keyword evidence="2" id="KW-1185">Reference proteome</keyword>
<protein>
    <submittedName>
        <fullName evidence="1">Uncharacterized protein</fullName>
    </submittedName>
</protein>
<sequence>MNIFLLSLTYICYHLKYLGSTDLPFAMQVLLHIALKSFLCMMFRGL</sequence>
<proteinExistence type="predicted"/>
<dbReference type="AlphaFoldDB" id="A0A087T090"/>
<gene>
    <name evidence="1" type="ORF">X975_16573</name>
</gene>
<evidence type="ECO:0000313" key="2">
    <source>
        <dbReference type="Proteomes" id="UP000054359"/>
    </source>
</evidence>
<name>A0A087T090_STEMI</name>
<dbReference type="EMBL" id="KK112776">
    <property type="protein sequence ID" value="KFM58529.1"/>
    <property type="molecule type" value="Genomic_DNA"/>
</dbReference>
<feature type="non-terminal residue" evidence="1">
    <location>
        <position position="46"/>
    </location>
</feature>